<feature type="transmembrane region" description="Helical" evidence="4">
    <location>
        <begin position="191"/>
        <end position="210"/>
    </location>
</feature>
<dbReference type="InterPro" id="IPR036259">
    <property type="entry name" value="MFS_trans_sf"/>
</dbReference>
<feature type="transmembrane region" description="Helical" evidence="4">
    <location>
        <begin position="87"/>
        <end position="111"/>
    </location>
</feature>
<dbReference type="GO" id="GO:0005886">
    <property type="term" value="C:plasma membrane"/>
    <property type="evidence" value="ECO:0007669"/>
    <property type="project" value="UniProtKB-SubCell"/>
</dbReference>
<accession>A0A2R6A7I7</accession>
<keyword evidence="3" id="KW-1003">Cell membrane</keyword>
<gene>
    <name evidence="6" type="ORF">B9Q01_08225</name>
</gene>
<dbReference type="Pfam" id="PF07690">
    <property type="entry name" value="MFS_1"/>
    <property type="match status" value="1"/>
</dbReference>
<dbReference type="PANTHER" id="PTHR43045">
    <property type="entry name" value="SHIKIMATE TRANSPORTER"/>
    <property type="match status" value="1"/>
</dbReference>
<feature type="domain" description="Major facilitator superfamily (MFS) profile" evidence="5">
    <location>
        <begin position="14"/>
        <end position="427"/>
    </location>
</feature>
<dbReference type="AlphaFoldDB" id="A0A2R6A7I7"/>
<reference evidence="6 7" key="1">
    <citation type="submission" date="2017-04" db="EMBL/GenBank/DDBJ databases">
        <title>Novel microbial lineages endemic to geothermal iron-oxide mats fill important gaps in the evolutionary history of Archaea.</title>
        <authorList>
            <person name="Jay Z.J."/>
            <person name="Beam J.P."/>
            <person name="Dlakic M."/>
            <person name="Rusch D.B."/>
            <person name="Kozubal M.A."/>
            <person name="Inskeep W.P."/>
        </authorList>
    </citation>
    <scope>NUCLEOTIDE SEQUENCE [LARGE SCALE GENOMIC DNA]</scope>
    <source>
        <strain evidence="6">OSP_D</strain>
    </source>
</reference>
<proteinExistence type="predicted"/>
<dbReference type="EMBL" id="NEXC01000079">
    <property type="protein sequence ID" value="PSN82366.1"/>
    <property type="molecule type" value="Genomic_DNA"/>
</dbReference>
<keyword evidence="4" id="KW-0472">Membrane</keyword>
<keyword evidence="4" id="KW-1133">Transmembrane helix</keyword>
<evidence type="ECO:0000256" key="3">
    <source>
        <dbReference type="ARBA" id="ARBA00022475"/>
    </source>
</evidence>
<sequence length="433" mass="46830">MADEKISNAQIAKVAVGATIGTIMEWYDFFLAALAATQVWAIVFFPKLNPVAGIAASVSTYVVTYFTRPIGAFVFGHYGDRIGRKTMLIWTLALMGGSSIGIGVTPGYSAIGLAAPIIVILLRIILGFGLGGEWGGAASWLLEFSADSRFRGFWSSWINAALPLGLALGAGLFTLFRIIMPHNFVAIGWRYPFIIGGIMVMIGVVIRYALSESPLFIMQKNKGEIDRSPATKVFKAEWKLIMLQGLSWAYIIAATSGVVIAYGVPYLIASKLNPIFVSFSVVIAGITTAVFTVIGGVISDLWSKKGIMIISTILMILFSFPYFLLLNTRSQPLIVVAQVFLLGFAFLGFGVLPRRFGEHFQTKFRYSGAGLSYQIGAVLGSIPVILPQIFAVIAGGFLKAWPYVAEMLIIVSVLSLLGTLFAKETSQLKAVDT</sequence>
<dbReference type="PANTHER" id="PTHR43045:SF1">
    <property type="entry name" value="SHIKIMATE TRANSPORTER"/>
    <property type="match status" value="1"/>
</dbReference>
<name>A0A2R6A7I7_9ARCH</name>
<feature type="transmembrane region" description="Helical" evidence="4">
    <location>
        <begin position="248"/>
        <end position="269"/>
    </location>
</feature>
<evidence type="ECO:0000313" key="7">
    <source>
        <dbReference type="Proteomes" id="UP000240880"/>
    </source>
</evidence>
<keyword evidence="4" id="KW-0812">Transmembrane</keyword>
<feature type="transmembrane region" description="Helical" evidence="4">
    <location>
        <begin position="275"/>
        <end position="299"/>
    </location>
</feature>
<feature type="transmembrane region" description="Helical" evidence="4">
    <location>
        <begin position="154"/>
        <end position="179"/>
    </location>
</feature>
<dbReference type="InterPro" id="IPR020846">
    <property type="entry name" value="MFS_dom"/>
</dbReference>
<feature type="transmembrane region" description="Helical" evidence="4">
    <location>
        <begin position="332"/>
        <end position="352"/>
    </location>
</feature>
<dbReference type="InterPro" id="IPR011701">
    <property type="entry name" value="MFS"/>
</dbReference>
<evidence type="ECO:0000256" key="2">
    <source>
        <dbReference type="ARBA" id="ARBA00022448"/>
    </source>
</evidence>
<feature type="transmembrane region" description="Helical" evidence="4">
    <location>
        <begin position="51"/>
        <end position="75"/>
    </location>
</feature>
<feature type="transmembrane region" description="Helical" evidence="4">
    <location>
        <begin position="26"/>
        <end position="45"/>
    </location>
</feature>
<evidence type="ECO:0000256" key="4">
    <source>
        <dbReference type="SAM" id="Phobius"/>
    </source>
</evidence>
<evidence type="ECO:0000313" key="6">
    <source>
        <dbReference type="EMBL" id="PSN82366.1"/>
    </source>
</evidence>
<organism evidence="6 7">
    <name type="scientific">Candidatus Marsarchaeota G1 archaeon OSP_D</name>
    <dbReference type="NCBI Taxonomy" id="1978155"/>
    <lineage>
        <taxon>Archaea</taxon>
        <taxon>Candidatus Marsarchaeota</taxon>
        <taxon>Candidatus Marsarchaeota group 1</taxon>
    </lineage>
</organism>
<keyword evidence="2" id="KW-0813">Transport</keyword>
<evidence type="ECO:0000256" key="1">
    <source>
        <dbReference type="ARBA" id="ARBA00004651"/>
    </source>
</evidence>
<dbReference type="GO" id="GO:0022857">
    <property type="term" value="F:transmembrane transporter activity"/>
    <property type="evidence" value="ECO:0007669"/>
    <property type="project" value="InterPro"/>
</dbReference>
<feature type="transmembrane region" description="Helical" evidence="4">
    <location>
        <begin position="306"/>
        <end position="326"/>
    </location>
</feature>
<comment type="caution">
    <text evidence="6">The sequence shown here is derived from an EMBL/GenBank/DDBJ whole genome shotgun (WGS) entry which is preliminary data.</text>
</comment>
<dbReference type="Proteomes" id="UP000240880">
    <property type="component" value="Unassembled WGS sequence"/>
</dbReference>
<protein>
    <recommendedName>
        <fullName evidence="5">Major facilitator superfamily (MFS) profile domain-containing protein</fullName>
    </recommendedName>
</protein>
<evidence type="ECO:0000259" key="5">
    <source>
        <dbReference type="PROSITE" id="PS50850"/>
    </source>
</evidence>
<feature type="transmembrane region" description="Helical" evidence="4">
    <location>
        <begin position="400"/>
        <end position="422"/>
    </location>
</feature>
<dbReference type="SUPFAM" id="SSF103473">
    <property type="entry name" value="MFS general substrate transporter"/>
    <property type="match status" value="1"/>
</dbReference>
<feature type="transmembrane region" description="Helical" evidence="4">
    <location>
        <begin position="117"/>
        <end position="142"/>
    </location>
</feature>
<feature type="transmembrane region" description="Helical" evidence="4">
    <location>
        <begin position="373"/>
        <end position="394"/>
    </location>
</feature>
<comment type="subcellular location">
    <subcellularLocation>
        <location evidence="1">Cell membrane</location>
        <topology evidence="1">Multi-pass membrane protein</topology>
    </subcellularLocation>
</comment>
<dbReference type="Gene3D" id="1.20.1250.20">
    <property type="entry name" value="MFS general substrate transporter like domains"/>
    <property type="match status" value="2"/>
</dbReference>
<dbReference type="PROSITE" id="PS50850">
    <property type="entry name" value="MFS"/>
    <property type="match status" value="1"/>
</dbReference>